<reference evidence="2" key="1">
    <citation type="submission" date="2017-02" db="UniProtKB">
        <authorList>
            <consortium name="WormBaseParasite"/>
        </authorList>
    </citation>
    <scope>IDENTIFICATION</scope>
</reference>
<dbReference type="Proteomes" id="UP000046393">
    <property type="component" value="Unplaced"/>
</dbReference>
<proteinExistence type="predicted"/>
<keyword evidence="1" id="KW-1185">Reference proteome</keyword>
<evidence type="ECO:0000313" key="2">
    <source>
        <dbReference type="WBParaSite" id="SMUV_0000112701-mRNA-1"/>
    </source>
</evidence>
<name>A0A0N5AAF1_9BILA</name>
<sequence>MRTILFAQVNSQKEDITSLLTESGPQLALSDEQLQEVDRHLLVRNMEEYQEKFGQNFEDPVMPDFSPCGTNRKDRALEFAHRLEKYGKDCYEIWYSHGHTAISDETIAAEYDKKSRKQEEIYLGIQAFFRQAGAGRAKGQTELLVLNISVEGLLENPVELAKLEKYLETVNHKQHLSDRIDYAVLPETAYVSRRTKIRERFQGNNNTEKQPDTVSAEVADRLLTVLGRYGVVVLYQYETCAETSAQAFAVNGVSPYKQAAARYESHAYAEYISCCYPNLTSPREGMYIGAAYVAAAMLSADEDEGSITEFPKEVYPYSRQTKNDIAGEKFGCLLAAQTNAPGWGAVPNMVMLSSRTCKRIQGLYTQIKK</sequence>
<dbReference type="AlphaFoldDB" id="A0A0N5AAF1"/>
<dbReference type="WBParaSite" id="SMUV_0000112701-mRNA-1">
    <property type="protein sequence ID" value="SMUV_0000112701-mRNA-1"/>
    <property type="gene ID" value="SMUV_0000112701"/>
</dbReference>
<accession>A0A0N5AAF1</accession>
<protein>
    <submittedName>
        <fullName evidence="2">Amidase enhancer</fullName>
    </submittedName>
</protein>
<evidence type="ECO:0000313" key="1">
    <source>
        <dbReference type="Proteomes" id="UP000046393"/>
    </source>
</evidence>
<organism evidence="1 2">
    <name type="scientific">Syphacia muris</name>
    <dbReference type="NCBI Taxonomy" id="451379"/>
    <lineage>
        <taxon>Eukaryota</taxon>
        <taxon>Metazoa</taxon>
        <taxon>Ecdysozoa</taxon>
        <taxon>Nematoda</taxon>
        <taxon>Chromadorea</taxon>
        <taxon>Rhabditida</taxon>
        <taxon>Spirurina</taxon>
        <taxon>Oxyuridomorpha</taxon>
        <taxon>Oxyuroidea</taxon>
        <taxon>Oxyuridae</taxon>
        <taxon>Syphacia</taxon>
    </lineage>
</organism>